<organism evidence="2 3">
    <name type="scientific">Eumeta variegata</name>
    <name type="common">Bagworm moth</name>
    <name type="synonym">Eumeta japonica</name>
    <dbReference type="NCBI Taxonomy" id="151549"/>
    <lineage>
        <taxon>Eukaryota</taxon>
        <taxon>Metazoa</taxon>
        <taxon>Ecdysozoa</taxon>
        <taxon>Arthropoda</taxon>
        <taxon>Hexapoda</taxon>
        <taxon>Insecta</taxon>
        <taxon>Pterygota</taxon>
        <taxon>Neoptera</taxon>
        <taxon>Endopterygota</taxon>
        <taxon>Lepidoptera</taxon>
        <taxon>Glossata</taxon>
        <taxon>Ditrysia</taxon>
        <taxon>Tineoidea</taxon>
        <taxon>Psychidae</taxon>
        <taxon>Oiketicinae</taxon>
        <taxon>Eumeta</taxon>
    </lineage>
</organism>
<accession>A0A4C1WYR5</accession>
<evidence type="ECO:0000256" key="1">
    <source>
        <dbReference type="SAM" id="MobiDB-lite"/>
    </source>
</evidence>
<gene>
    <name evidence="2" type="ORF">EVAR_36797_1</name>
</gene>
<protein>
    <submittedName>
        <fullName evidence="2">Uncharacterized protein</fullName>
    </submittedName>
</protein>
<comment type="caution">
    <text evidence="2">The sequence shown here is derived from an EMBL/GenBank/DDBJ whole genome shotgun (WGS) entry which is preliminary data.</text>
</comment>
<dbReference type="AlphaFoldDB" id="A0A4C1WYR5"/>
<feature type="region of interest" description="Disordered" evidence="1">
    <location>
        <begin position="33"/>
        <end position="91"/>
    </location>
</feature>
<proteinExistence type="predicted"/>
<feature type="compositionally biased region" description="Low complexity" evidence="1">
    <location>
        <begin position="63"/>
        <end position="83"/>
    </location>
</feature>
<keyword evidence="3" id="KW-1185">Reference proteome</keyword>
<dbReference type="EMBL" id="BGZK01000663">
    <property type="protein sequence ID" value="GBP55214.1"/>
    <property type="molecule type" value="Genomic_DNA"/>
</dbReference>
<dbReference type="Proteomes" id="UP000299102">
    <property type="component" value="Unassembled WGS sequence"/>
</dbReference>
<sequence length="255" mass="29332">MPSAHLNGWRSTTLRLMRNILSSLFDIKKKCERHRRPSAVSNKLTVGRSRPPSDHNGRPALEPLSGAPPGRSRSRPLLVSRRPAPAPGLPPAVATGPLWKWTLVMEISGSRRPNGSESYLRRERGRKKERRYRGEKKASRRRREMEIETNIKIKIEQWSPSPMDTRYHYQKSQQFVAGFLDRNRISDERGIGGEGVRTAHYAAAEGLNTAHRRNDKSLILRRARIKDETWEKAALAGRAPDCRWNLHINYRHKND</sequence>
<feature type="compositionally biased region" description="Basic residues" evidence="1">
    <location>
        <begin position="123"/>
        <end position="142"/>
    </location>
</feature>
<evidence type="ECO:0000313" key="3">
    <source>
        <dbReference type="Proteomes" id="UP000299102"/>
    </source>
</evidence>
<name>A0A4C1WYR5_EUMVA</name>
<evidence type="ECO:0000313" key="2">
    <source>
        <dbReference type="EMBL" id="GBP55214.1"/>
    </source>
</evidence>
<reference evidence="2 3" key="1">
    <citation type="journal article" date="2019" name="Commun. Biol.">
        <title>The bagworm genome reveals a unique fibroin gene that provides high tensile strength.</title>
        <authorList>
            <person name="Kono N."/>
            <person name="Nakamura H."/>
            <person name="Ohtoshi R."/>
            <person name="Tomita M."/>
            <person name="Numata K."/>
            <person name="Arakawa K."/>
        </authorList>
    </citation>
    <scope>NUCLEOTIDE SEQUENCE [LARGE SCALE GENOMIC DNA]</scope>
</reference>
<feature type="region of interest" description="Disordered" evidence="1">
    <location>
        <begin position="111"/>
        <end position="143"/>
    </location>
</feature>